<dbReference type="AlphaFoldDB" id="A0AAV9GY90"/>
<reference evidence="2" key="1">
    <citation type="journal article" date="2023" name="Mol. Phylogenet. Evol.">
        <title>Genome-scale phylogeny and comparative genomics of the fungal order Sordariales.</title>
        <authorList>
            <person name="Hensen N."/>
            <person name="Bonometti L."/>
            <person name="Westerberg I."/>
            <person name="Brannstrom I.O."/>
            <person name="Guillou S."/>
            <person name="Cros-Aarteil S."/>
            <person name="Calhoun S."/>
            <person name="Haridas S."/>
            <person name="Kuo A."/>
            <person name="Mondo S."/>
            <person name="Pangilinan J."/>
            <person name="Riley R."/>
            <person name="LaButti K."/>
            <person name="Andreopoulos B."/>
            <person name="Lipzen A."/>
            <person name="Chen C."/>
            <person name="Yan M."/>
            <person name="Daum C."/>
            <person name="Ng V."/>
            <person name="Clum A."/>
            <person name="Steindorff A."/>
            <person name="Ohm R.A."/>
            <person name="Martin F."/>
            <person name="Silar P."/>
            <person name="Natvig D.O."/>
            <person name="Lalanne C."/>
            <person name="Gautier V."/>
            <person name="Ament-Velasquez S.L."/>
            <person name="Kruys A."/>
            <person name="Hutchinson M.I."/>
            <person name="Powell A.J."/>
            <person name="Barry K."/>
            <person name="Miller A.N."/>
            <person name="Grigoriev I.V."/>
            <person name="Debuchy R."/>
            <person name="Gladieux P."/>
            <person name="Hiltunen Thoren M."/>
            <person name="Johannesson H."/>
        </authorList>
    </citation>
    <scope>NUCLEOTIDE SEQUENCE</scope>
    <source>
        <strain evidence="2">PSN243</strain>
    </source>
</reference>
<reference evidence="2" key="2">
    <citation type="submission" date="2023-05" db="EMBL/GenBank/DDBJ databases">
        <authorList>
            <consortium name="Lawrence Berkeley National Laboratory"/>
            <person name="Steindorff A."/>
            <person name="Hensen N."/>
            <person name="Bonometti L."/>
            <person name="Westerberg I."/>
            <person name="Brannstrom I.O."/>
            <person name="Guillou S."/>
            <person name="Cros-Aarteil S."/>
            <person name="Calhoun S."/>
            <person name="Haridas S."/>
            <person name="Kuo A."/>
            <person name="Mondo S."/>
            <person name="Pangilinan J."/>
            <person name="Riley R."/>
            <person name="Labutti K."/>
            <person name="Andreopoulos B."/>
            <person name="Lipzen A."/>
            <person name="Chen C."/>
            <person name="Yanf M."/>
            <person name="Daum C."/>
            <person name="Ng V."/>
            <person name="Clum A."/>
            <person name="Ohm R."/>
            <person name="Martin F."/>
            <person name="Silar P."/>
            <person name="Natvig D."/>
            <person name="Lalanne C."/>
            <person name="Gautier V."/>
            <person name="Ament-Velasquez S.L."/>
            <person name="Kruys A."/>
            <person name="Hutchinson M.I."/>
            <person name="Powell A.J."/>
            <person name="Barry K."/>
            <person name="Miller A.N."/>
            <person name="Grigoriev I.V."/>
            <person name="Debuchy R."/>
            <person name="Gladieux P."/>
            <person name="Thoren M.H."/>
            <person name="Johannesson H."/>
        </authorList>
    </citation>
    <scope>NUCLEOTIDE SEQUENCE</scope>
    <source>
        <strain evidence="2">PSN243</strain>
    </source>
</reference>
<proteinExistence type="predicted"/>
<feature type="compositionally biased region" description="Polar residues" evidence="1">
    <location>
        <begin position="164"/>
        <end position="177"/>
    </location>
</feature>
<feature type="compositionally biased region" description="Low complexity" evidence="1">
    <location>
        <begin position="378"/>
        <end position="388"/>
    </location>
</feature>
<evidence type="ECO:0000313" key="3">
    <source>
        <dbReference type="Proteomes" id="UP001321760"/>
    </source>
</evidence>
<feature type="compositionally biased region" description="Basic and acidic residues" evidence="1">
    <location>
        <begin position="226"/>
        <end position="242"/>
    </location>
</feature>
<organism evidence="2 3">
    <name type="scientific">Podospora aff. communis PSN243</name>
    <dbReference type="NCBI Taxonomy" id="3040156"/>
    <lineage>
        <taxon>Eukaryota</taxon>
        <taxon>Fungi</taxon>
        <taxon>Dikarya</taxon>
        <taxon>Ascomycota</taxon>
        <taxon>Pezizomycotina</taxon>
        <taxon>Sordariomycetes</taxon>
        <taxon>Sordariomycetidae</taxon>
        <taxon>Sordariales</taxon>
        <taxon>Podosporaceae</taxon>
        <taxon>Podospora</taxon>
    </lineage>
</organism>
<feature type="compositionally biased region" description="Basic and acidic residues" evidence="1">
    <location>
        <begin position="99"/>
        <end position="108"/>
    </location>
</feature>
<accession>A0AAV9GY90</accession>
<name>A0AAV9GY90_9PEZI</name>
<keyword evidence="3" id="KW-1185">Reference proteome</keyword>
<feature type="region of interest" description="Disordered" evidence="1">
    <location>
        <begin position="1"/>
        <end position="441"/>
    </location>
</feature>
<dbReference type="Proteomes" id="UP001321760">
    <property type="component" value="Unassembled WGS sequence"/>
</dbReference>
<dbReference type="EMBL" id="MU865920">
    <property type="protein sequence ID" value="KAK4453446.1"/>
    <property type="molecule type" value="Genomic_DNA"/>
</dbReference>
<evidence type="ECO:0000313" key="2">
    <source>
        <dbReference type="EMBL" id="KAK4453446.1"/>
    </source>
</evidence>
<protein>
    <submittedName>
        <fullName evidence="2">Uncharacterized protein</fullName>
    </submittedName>
</protein>
<gene>
    <name evidence="2" type="ORF">QBC34DRAFT_206262</name>
</gene>
<evidence type="ECO:0000256" key="1">
    <source>
        <dbReference type="SAM" id="MobiDB-lite"/>
    </source>
</evidence>
<feature type="compositionally biased region" description="Polar residues" evidence="1">
    <location>
        <begin position="42"/>
        <end position="53"/>
    </location>
</feature>
<comment type="caution">
    <text evidence="2">The sequence shown here is derived from an EMBL/GenBank/DDBJ whole genome shotgun (WGS) entry which is preliminary data.</text>
</comment>
<feature type="compositionally biased region" description="Basic and acidic residues" evidence="1">
    <location>
        <begin position="292"/>
        <end position="331"/>
    </location>
</feature>
<feature type="compositionally biased region" description="Basic residues" evidence="1">
    <location>
        <begin position="339"/>
        <end position="352"/>
    </location>
</feature>
<sequence>MAEHVRKRQGYGYLVPVGAFESSGTSEESSEESIESGREPAQHQTKPNHTSSLEPPARERPSKKKHRVSGVRSKHDSRRGSEASDPLATSHTSSSSSKGRPEKRHETADPGSYLGSPGHVVQPSVRSAPAPPPCERMYDPSSAPTDLWSPPYPTTTWPFDKNGASVQQQSESISGGWQYQHHQHSNVQYLDQGQHGEPRFSPESIVRNVPPDGFNPPPATPARPFLKKEYPDPRRFDDSYHEARHRHEGYPGNSRQTEWDLKQQVGLPSSAPEWARRPSMSKPVGSYPEKQPMIRERTPAGSRTHDGPPPSEHRGGSRRRGESSHQRERLGRSGSRGRAISHRRGASSRRRSPRDQGDQETPRDVSRSKRRSKKEGNSDAGSSSNSSSMIGRLFSSLRPGKEKHRSEKEIDEEGEEPESRSVYRGRLRQRRGDYPGSWREGPGYSSGSGHCCRSKVCECELEGLRWHSRATGRGFVEVIHHGGDGDGCHRGRFVPPEGNFGYTVRTVSPELHHLPQRLQGYRCSCVPGYCRHYPVS</sequence>
<feature type="compositionally biased region" description="Basic and acidic residues" evidence="1">
    <location>
        <begin position="353"/>
        <end position="367"/>
    </location>
</feature>